<dbReference type="Pfam" id="PF21142">
    <property type="entry name" value="A2M_bMG2"/>
    <property type="match status" value="1"/>
</dbReference>
<dbReference type="CDD" id="cd02891">
    <property type="entry name" value="A2M_like"/>
    <property type="match status" value="1"/>
</dbReference>
<sequence>MYRLCCLFTLLALLSFQARALDDPSLAVPAAQYLQSIRDGRDPGGRPSTALLEQADQQVRQKNLTAAIASYETAIVGGANQTATWLTLSQTWQTRWAELSKSDTEARERAREKGSQAAWNALQAARLPYERARALFRLGELYDQNKEPKKAIAAWRAALELEDNPRIAKRYQDLLEANAFQIKGVEVESDSATPKICLKFSDDLAKDRKIRYEDYLVIQPTTQISVSPNGDKLCLEGVSHGQGYTIKARAGIPSNTGEKTRTGQDFTAQVEDRKPTLGFRGTTYVLPKASGQQLPLISVNLDTARLRVLRIHDRNLLQQIDGRRITGLLDGHDLKAVATRSGELVWEGTLTLASGERNQEVTTAIPISEILRDPQTGIYIVAAEPTKEDPESYEDRATQWLVVSDTGLFTLRGNDGLHVFARSLATTQPLAKLELRLYARNNTELGKIVTDDKGYARFDPGLLRGTGGREPAVLMAFGTGDYNFLDLTKPAFDLSDRGVDGRAAPGPVDAFLYTERGVYRPGEIVELMTLVRDGRGSAHPDTPLTLKAFRPDEVEIARLQPAGPALGGYHARLPLASNARTGNWTVKAYTDPKGEPVGQVSFQVEDFVPQRLKLELNSAAAALKPGEPAVIDISGRFLYGAPAANLKAEAEVVLREDPDPYPAFPGYRFGLVQDSWTAQRFPVALAGTDAQGKAQAQVTLQETPDTSRPLQARVRVLLFEPGGRPVTRSLNLPYRNQPFMIGIKPRFSDDGVKTGQEAGFEIIALDQQGQAQTKNGLRAELMREEHQYYWYHDDGRWNYKMVIRDSAPVNTQTLNLVAGQPALVTQRGLEWGHYRLEVRDPVTGVAASTRFTAGWFENPQEGDTPDQLKVTLDKPRYQAGETAKVFVRAPFAGEILLNVVGDRLWLSKTVSAPADGTTVEIPISAEWGPGVYMAATGFRPADKPNQRGPGRAIGVAWVGLDPAPRTLNLALNAPTEWRPRQTVEVPVTVTGVTSDQPTYVTLAAVDEGILQLTDFITPDPIAYFLGKRRLGMRVLDLYGKLIETGGRAGQLKVGGDADSRQLDASGVRTVKTLALFSGPVKLDTNGQAKIPLALPDFNGQIRLMAVAWDRDRVGRAEIAPLVRDPLVARVYLPRFLAPEDESRITVTAQNVNAPPGDYRIQLSATGAVAVGEASPFVLTVTQSTSQTSETRTFVLRGIAPGVGRVQLKVEGPNGFQLTRETEINVRPAQTITTAHSAQRLKPGESLRLDTALLRDYFPGTGRARLSLSSRPNLNVPELLARLDRYPYGCLEQTTSRALPLLYFNQVAEVWAGQTTAEAGLRARMQEAIQRVVALQDAGGGFGLWTPSSEVEDWLSAYAMDFLVRARQEHYLVPEAGYQRGLTHLRERLNADEFEEPQLAWRAYNLYVLARVEQAPIGDLRYLHDNYLKKLPTPLAQAQLGAALARYGELERAKVAFTAALERNNRAESAHDYGSPLRDRAALLALLAESGLLPERVPSLAEELAATSHQRSHTSTQEQAWLLLAARALLQQRGPLQVAVNGQPTARDPLYLAPTPEQLTSGMTVTNQGSDPAWTALDLSGVPLAQQPPAREGFTISRRYYTRTGKEVDATQIRQNDLLVAVISGEAHGQESQQALVVDLLPAGLEIENARLANSAAAPSEIAWLPQLAETRYSEFRDDRFVAALDIGPDDKRNFTLAYLVRAVTSGLYRQPAVYVEDMYKPWQFGRGAMGTIKVE</sequence>
<evidence type="ECO:0000313" key="8">
    <source>
        <dbReference type="Proteomes" id="UP000035760"/>
    </source>
</evidence>
<dbReference type="InterPro" id="IPR002890">
    <property type="entry name" value="MG2"/>
</dbReference>
<dbReference type="Gene3D" id="1.50.10.20">
    <property type="match status" value="1"/>
</dbReference>
<comment type="similarity">
    <text evidence="1">Belongs to the protease inhibitor I39 (alpha-2-macroglobulin) family. Bacterial alpha-2-macroglobulin subfamily.</text>
</comment>
<keyword evidence="3" id="KW-0802">TPR repeat</keyword>
<dbReference type="InterPro" id="IPR041462">
    <property type="entry name" value="Bact_A2M_MG6"/>
</dbReference>
<dbReference type="PANTHER" id="PTHR40094:SF1">
    <property type="entry name" value="UBIQUITIN DOMAIN-CONTAINING PROTEIN"/>
    <property type="match status" value="1"/>
</dbReference>
<dbReference type="SMART" id="SM00028">
    <property type="entry name" value="TPR"/>
    <property type="match status" value="3"/>
</dbReference>
<dbReference type="InterPro" id="IPR026284">
    <property type="entry name" value="A2MG_proteobact"/>
</dbReference>
<evidence type="ECO:0000256" key="3">
    <source>
        <dbReference type="PROSITE-ProRule" id="PRU00339"/>
    </source>
</evidence>
<organism evidence="7 8">
    <name type="scientific">Candidatus Competibacter denitrificans Run_A_D11</name>
    <dbReference type="NCBI Taxonomy" id="1400863"/>
    <lineage>
        <taxon>Bacteria</taxon>
        <taxon>Pseudomonadati</taxon>
        <taxon>Pseudomonadota</taxon>
        <taxon>Gammaproteobacteria</taxon>
        <taxon>Candidatus Competibacteraceae</taxon>
        <taxon>Candidatus Competibacter</taxon>
    </lineage>
</organism>
<dbReference type="PIRSF" id="PIRSF038980">
    <property type="entry name" value="A2M_bac"/>
    <property type="match status" value="1"/>
</dbReference>
<evidence type="ECO:0000256" key="4">
    <source>
        <dbReference type="SAM" id="SignalP"/>
    </source>
</evidence>
<feature type="repeat" description="TPR" evidence="3">
    <location>
        <begin position="132"/>
        <end position="165"/>
    </location>
</feature>
<evidence type="ECO:0000313" key="7">
    <source>
        <dbReference type="EMBL" id="CDI01157.1"/>
    </source>
</evidence>
<dbReference type="Pfam" id="PF17972">
    <property type="entry name" value="bMG5"/>
    <property type="match status" value="1"/>
</dbReference>
<dbReference type="Pfam" id="PF07703">
    <property type="entry name" value="A2M_BRD"/>
    <property type="match status" value="1"/>
</dbReference>
<dbReference type="SMART" id="SM01360">
    <property type="entry name" value="A2M"/>
    <property type="match status" value="1"/>
</dbReference>
<dbReference type="InterPro" id="IPR011625">
    <property type="entry name" value="A2M_N_BRD"/>
</dbReference>
<dbReference type="InterPro" id="IPR021868">
    <property type="entry name" value="Alpha_2_Macroglob_MG3"/>
</dbReference>
<dbReference type="Pfam" id="PF01835">
    <property type="entry name" value="MG2"/>
    <property type="match status" value="1"/>
</dbReference>
<name>W6M165_9GAMM</name>
<dbReference type="Pfam" id="PF07678">
    <property type="entry name" value="TED_complement"/>
    <property type="match status" value="1"/>
</dbReference>
<dbReference type="SUPFAM" id="SSF48239">
    <property type="entry name" value="Terpenoid cyclases/Protein prenyltransferases"/>
    <property type="match status" value="1"/>
</dbReference>
<dbReference type="Gene3D" id="1.25.40.10">
    <property type="entry name" value="Tetratricopeptide repeat domain"/>
    <property type="match status" value="1"/>
</dbReference>
<dbReference type="GO" id="GO:0004866">
    <property type="term" value="F:endopeptidase inhibitor activity"/>
    <property type="evidence" value="ECO:0007669"/>
    <property type="project" value="InterPro"/>
</dbReference>
<feature type="domain" description="Alpha-2-macroglobulin" evidence="6">
    <location>
        <begin position="1073"/>
        <end position="1162"/>
    </location>
</feature>
<keyword evidence="2 4" id="KW-0732">Signal</keyword>
<dbReference type="InterPro" id="IPR041246">
    <property type="entry name" value="Bact_MG10"/>
</dbReference>
<evidence type="ECO:0000256" key="2">
    <source>
        <dbReference type="ARBA" id="ARBA00022729"/>
    </source>
</evidence>
<dbReference type="PROSITE" id="PS50005">
    <property type="entry name" value="TPR"/>
    <property type="match status" value="1"/>
</dbReference>
<reference evidence="7" key="2">
    <citation type="submission" date="2014-03" db="EMBL/GenBank/DDBJ databases">
        <title>Candidatus Competibacter-lineage genomes retrieved from metagenomes reveal functional metabolic diversity.</title>
        <authorList>
            <person name="McIlroy S.J."/>
            <person name="Albertsen M."/>
            <person name="Andresen E.K."/>
            <person name="Saunders A.M."/>
            <person name="Kristiansen R."/>
            <person name="Stokholm-Bjerregaard M."/>
            <person name="Nielsen K.L."/>
            <person name="Nielsen P.H."/>
        </authorList>
    </citation>
    <scope>NUCLEOTIDE SEQUENCE</scope>
    <source>
        <strain evidence="7">Run_A_D11</strain>
    </source>
</reference>
<dbReference type="InterPro" id="IPR049120">
    <property type="entry name" value="A2M_bMG2"/>
</dbReference>
<dbReference type="Pfam" id="PF17962">
    <property type="entry name" value="bMG6"/>
    <property type="match status" value="1"/>
</dbReference>
<evidence type="ECO:0008006" key="9">
    <source>
        <dbReference type="Google" id="ProtNLM"/>
    </source>
</evidence>
<dbReference type="RefSeq" id="WP_048670280.1">
    <property type="nucleotide sequence ID" value="NZ_CBTJ020000017.1"/>
</dbReference>
<dbReference type="SMART" id="SM01419">
    <property type="entry name" value="Thiol-ester_cl"/>
    <property type="match status" value="1"/>
</dbReference>
<dbReference type="InterPro" id="IPR011990">
    <property type="entry name" value="TPR-like_helical_dom_sf"/>
</dbReference>
<dbReference type="Pfam" id="PF11974">
    <property type="entry name" value="bMG3"/>
    <property type="match status" value="1"/>
</dbReference>
<keyword evidence="8" id="KW-1185">Reference proteome</keyword>
<dbReference type="InterPro" id="IPR047565">
    <property type="entry name" value="Alpha-macroglob_thiol-ester_cl"/>
</dbReference>
<evidence type="ECO:0000259" key="5">
    <source>
        <dbReference type="SMART" id="SM01359"/>
    </source>
</evidence>
<accession>W6M165</accession>
<protein>
    <recommendedName>
        <fullName evidence="9">Alpha-2-macroglobulin</fullName>
    </recommendedName>
</protein>
<evidence type="ECO:0000259" key="6">
    <source>
        <dbReference type="SMART" id="SM01360"/>
    </source>
</evidence>
<dbReference type="Gene3D" id="2.60.40.1930">
    <property type="match status" value="1"/>
</dbReference>
<dbReference type="PANTHER" id="PTHR40094">
    <property type="entry name" value="ALPHA-2-MACROGLOBULIN HOMOLOG"/>
    <property type="match status" value="1"/>
</dbReference>
<feature type="signal peptide" evidence="4">
    <location>
        <begin position="1"/>
        <end position="20"/>
    </location>
</feature>
<dbReference type="Pfam" id="PF17973">
    <property type="entry name" value="bMG10"/>
    <property type="match status" value="1"/>
</dbReference>
<dbReference type="InterPro" id="IPR051802">
    <property type="entry name" value="YfhM-like"/>
</dbReference>
<evidence type="ECO:0000256" key="1">
    <source>
        <dbReference type="ARBA" id="ARBA00010556"/>
    </source>
</evidence>
<dbReference type="SMART" id="SM01359">
    <property type="entry name" value="A2M_N_2"/>
    <property type="match status" value="1"/>
</dbReference>
<comment type="caution">
    <text evidence="7">The sequence shown here is derived from an EMBL/GenBank/DDBJ whole genome shotgun (WGS) entry which is preliminary data.</text>
</comment>
<dbReference type="EMBL" id="CBTJ020000017">
    <property type="protein sequence ID" value="CDI01157.1"/>
    <property type="molecule type" value="Genomic_DNA"/>
</dbReference>
<dbReference type="InterPro" id="IPR041203">
    <property type="entry name" value="Bact_A2M_MG5"/>
</dbReference>
<dbReference type="InterPro" id="IPR001599">
    <property type="entry name" value="Macroglobln_a2"/>
</dbReference>
<gene>
    <name evidence="7" type="ORF">BN873_120011</name>
</gene>
<dbReference type="InterPro" id="IPR019734">
    <property type="entry name" value="TPR_rpt"/>
</dbReference>
<dbReference type="SUPFAM" id="SSF48452">
    <property type="entry name" value="TPR-like"/>
    <property type="match status" value="1"/>
</dbReference>
<dbReference type="STRING" id="1400863.BN873_120011"/>
<dbReference type="InterPro" id="IPR008930">
    <property type="entry name" value="Terpenoid_cyclase/PrenylTrfase"/>
</dbReference>
<dbReference type="OrthoDB" id="9767116at2"/>
<dbReference type="Pfam" id="PF00207">
    <property type="entry name" value="A2M"/>
    <property type="match status" value="1"/>
</dbReference>
<dbReference type="GO" id="GO:0005615">
    <property type="term" value="C:extracellular space"/>
    <property type="evidence" value="ECO:0007669"/>
    <property type="project" value="InterPro"/>
</dbReference>
<feature type="chain" id="PRO_5004878133" description="Alpha-2-macroglobulin" evidence="4">
    <location>
        <begin position="21"/>
        <end position="1735"/>
    </location>
</feature>
<reference evidence="7" key="1">
    <citation type="submission" date="2013-07" db="EMBL/GenBank/DDBJ databases">
        <authorList>
            <person name="McIlroy S."/>
        </authorList>
    </citation>
    <scope>NUCLEOTIDE SEQUENCE [LARGE SCALE GENOMIC DNA]</scope>
    <source>
        <strain evidence="7">Run_A_D11</strain>
    </source>
</reference>
<dbReference type="InterPro" id="IPR011626">
    <property type="entry name" value="Alpha-macroglobulin_TED"/>
</dbReference>
<proteinExistence type="inferred from homology"/>
<dbReference type="Proteomes" id="UP000035760">
    <property type="component" value="Unassembled WGS sequence"/>
</dbReference>
<feature type="domain" description="Alpha-2-macroglobulin bait region" evidence="5">
    <location>
        <begin position="868"/>
        <end position="1012"/>
    </location>
</feature>